<keyword evidence="2" id="KW-1185">Reference proteome</keyword>
<dbReference type="NCBIfam" id="TIGR02569">
    <property type="entry name" value="TIGR02569_actnb"/>
    <property type="match status" value="1"/>
</dbReference>
<gene>
    <name evidence="1" type="ORF">SAMN04489730_8697</name>
</gene>
<dbReference type="AlphaFoldDB" id="A0A1K1T7F4"/>
<sequence length="267" mass="28830">MLVRSTLERPPAHVCAAFGGLADGGERLPDSTAWRCGDLVFKPVTDKARTLWTARALDYVDEPGLRVAKPVRSTDGRWIVGGWTASRFVAGTPEHRGDESVLAAVKLHRATIGLPRPEFLAARRDVDAIADRVAWEELEVPLAETKGGRWFEVLAGARRPIRLPLQVAHGELLAGLLFDGDAAPGLVDFAPYYRPGEYGAAIVAVDALAWGGASRELLERWAHLPEWPQLLLRAVLFRLAANALNPRSTQAALDGLRAAASAVSGVL</sequence>
<dbReference type="EMBL" id="FPJG01000006">
    <property type="protein sequence ID" value="SFW92547.1"/>
    <property type="molecule type" value="Genomic_DNA"/>
</dbReference>
<proteinExistence type="predicted"/>
<dbReference type="STRING" id="546364.SAMN04489730_8697"/>
<accession>A0A1K1T7F4</accession>
<dbReference type="Proteomes" id="UP000182740">
    <property type="component" value="Unassembled WGS sequence"/>
</dbReference>
<dbReference type="InterPro" id="IPR011009">
    <property type="entry name" value="Kinase-like_dom_sf"/>
</dbReference>
<dbReference type="SUPFAM" id="SSF56112">
    <property type="entry name" value="Protein kinase-like (PK-like)"/>
    <property type="match status" value="1"/>
</dbReference>
<evidence type="ECO:0000313" key="1">
    <source>
        <dbReference type="EMBL" id="SFW92547.1"/>
    </source>
</evidence>
<protein>
    <submittedName>
        <fullName evidence="1">TIGR02569 family protein</fullName>
    </submittedName>
</protein>
<reference evidence="2" key="1">
    <citation type="submission" date="2016-11" db="EMBL/GenBank/DDBJ databases">
        <authorList>
            <person name="Varghese N."/>
            <person name="Submissions S."/>
        </authorList>
    </citation>
    <scope>NUCLEOTIDE SEQUENCE [LARGE SCALE GENOMIC DNA]</scope>
    <source>
        <strain evidence="2">DSM 44671</strain>
    </source>
</reference>
<evidence type="ECO:0000313" key="2">
    <source>
        <dbReference type="Proteomes" id="UP000182740"/>
    </source>
</evidence>
<organism evidence="1 2">
    <name type="scientific">Amycolatopsis australiensis</name>
    <dbReference type="NCBI Taxonomy" id="546364"/>
    <lineage>
        <taxon>Bacteria</taxon>
        <taxon>Bacillati</taxon>
        <taxon>Actinomycetota</taxon>
        <taxon>Actinomycetes</taxon>
        <taxon>Pseudonocardiales</taxon>
        <taxon>Pseudonocardiaceae</taxon>
        <taxon>Amycolatopsis</taxon>
    </lineage>
</organism>
<dbReference type="InterPro" id="IPR013402">
    <property type="entry name" value="CHP02569"/>
</dbReference>
<name>A0A1K1T7F4_9PSEU</name>